<dbReference type="InterPro" id="IPR002347">
    <property type="entry name" value="SDR_fam"/>
</dbReference>
<evidence type="ECO:0000256" key="4">
    <source>
        <dbReference type="SAM" id="MobiDB-lite"/>
    </source>
</evidence>
<evidence type="ECO:0000256" key="2">
    <source>
        <dbReference type="ARBA" id="ARBA00023002"/>
    </source>
</evidence>
<keyword evidence="5" id="KW-0472">Membrane</keyword>
<feature type="transmembrane region" description="Helical" evidence="5">
    <location>
        <begin position="310"/>
        <end position="328"/>
    </location>
</feature>
<comment type="similarity">
    <text evidence="1 3">Belongs to the short-chain dehydrogenases/reductases (SDR) family.</text>
</comment>
<feature type="compositionally biased region" description="Basic and acidic residues" evidence="4">
    <location>
        <begin position="279"/>
        <end position="293"/>
    </location>
</feature>
<dbReference type="Gene3D" id="3.40.50.720">
    <property type="entry name" value="NAD(P)-binding Rossmann-like Domain"/>
    <property type="match status" value="1"/>
</dbReference>
<dbReference type="PRINTS" id="PR00080">
    <property type="entry name" value="SDRFAMILY"/>
</dbReference>
<evidence type="ECO:0000256" key="3">
    <source>
        <dbReference type="RuleBase" id="RU000363"/>
    </source>
</evidence>
<gene>
    <name evidence="7" type="ORF">PQ455_13760</name>
</gene>
<keyword evidence="8" id="KW-1185">Reference proteome</keyword>
<dbReference type="SMART" id="SM00822">
    <property type="entry name" value="PKS_KR"/>
    <property type="match status" value="1"/>
</dbReference>
<dbReference type="NCBIfam" id="NF005495">
    <property type="entry name" value="PRK07109.1"/>
    <property type="match status" value="1"/>
</dbReference>
<evidence type="ECO:0000256" key="5">
    <source>
        <dbReference type="SAM" id="Phobius"/>
    </source>
</evidence>
<dbReference type="InterPro" id="IPR036291">
    <property type="entry name" value="NAD(P)-bd_dom_sf"/>
</dbReference>
<protein>
    <submittedName>
        <fullName evidence="7">SDR family oxidoreductase</fullName>
    </submittedName>
</protein>
<evidence type="ECO:0000259" key="6">
    <source>
        <dbReference type="SMART" id="SM00822"/>
    </source>
</evidence>
<keyword evidence="5" id="KW-0812">Transmembrane</keyword>
<evidence type="ECO:0000313" key="8">
    <source>
        <dbReference type="Proteomes" id="UP001220395"/>
    </source>
</evidence>
<dbReference type="InterPro" id="IPR020904">
    <property type="entry name" value="Sc_DH/Rdtase_CS"/>
</dbReference>
<dbReference type="PRINTS" id="PR00081">
    <property type="entry name" value="GDHRDH"/>
</dbReference>
<organism evidence="7 8">
    <name type="scientific">Sphingomonas naphthae</name>
    <dbReference type="NCBI Taxonomy" id="1813468"/>
    <lineage>
        <taxon>Bacteria</taxon>
        <taxon>Pseudomonadati</taxon>
        <taxon>Pseudomonadota</taxon>
        <taxon>Alphaproteobacteria</taxon>
        <taxon>Sphingomonadales</taxon>
        <taxon>Sphingomonadaceae</taxon>
        <taxon>Sphingomonas</taxon>
    </lineage>
</organism>
<reference evidence="7 8" key="1">
    <citation type="submission" date="2023-02" db="EMBL/GenBank/DDBJ databases">
        <title>Genome sequence of Sphingomonas naphthae.</title>
        <authorList>
            <person name="Kim S."/>
            <person name="Heo J."/>
            <person name="Kwon S.-W."/>
        </authorList>
    </citation>
    <scope>NUCLEOTIDE SEQUENCE [LARGE SCALE GENOMIC DNA]</scope>
    <source>
        <strain evidence="7 8">KACC 18716</strain>
    </source>
</reference>
<dbReference type="EMBL" id="CP117411">
    <property type="protein sequence ID" value="WCT72693.1"/>
    <property type="molecule type" value="Genomic_DNA"/>
</dbReference>
<dbReference type="SUPFAM" id="SSF51735">
    <property type="entry name" value="NAD(P)-binding Rossmann-fold domains"/>
    <property type="match status" value="1"/>
</dbReference>
<dbReference type="PROSITE" id="PS00061">
    <property type="entry name" value="ADH_SHORT"/>
    <property type="match status" value="1"/>
</dbReference>
<dbReference type="Pfam" id="PF00106">
    <property type="entry name" value="adh_short"/>
    <property type="match status" value="1"/>
</dbReference>
<accession>A0ABY7THK1</accession>
<dbReference type="PANTHER" id="PTHR44196:SF1">
    <property type="entry name" value="DEHYDROGENASE_REDUCTASE SDR FAMILY MEMBER 7B"/>
    <property type="match status" value="1"/>
</dbReference>
<sequence>MSVRLKPLSEQVILITGASSGIGLATARAAARRGAAVVLVARTEAALSFVADGISANGGRAAYAVADVGVLADVEAAARLAVERFGRIDTWVNCAGVAIYAPLIETPNDEHARLIQTNYFGAVYGALTGVKHLRDHGGALITVGSIASDFPSPIMGAYSASKHAAKAYIESLRMELIASGLPISVSLIKPSGTNTPIAEHAANHVDGEARIPPPVYDPQLVADAILDAAERPRLNVTVGGIGRLQALAAVHFPRIYAFLGKPVAALLSDPAKPKTLSDNLDRGQAEGRERSLHESGRSFSVYAPLTRKPVAAIAVGAVSVLAGFALAGRLRAAKGEPSLGKPAAGRKVSRRR</sequence>
<feature type="region of interest" description="Disordered" evidence="4">
    <location>
        <begin position="274"/>
        <end position="293"/>
    </location>
</feature>
<dbReference type="PANTHER" id="PTHR44196">
    <property type="entry name" value="DEHYDROGENASE/REDUCTASE SDR FAMILY MEMBER 7B"/>
    <property type="match status" value="1"/>
</dbReference>
<dbReference type="RefSeq" id="WP_273686662.1">
    <property type="nucleotide sequence ID" value="NZ_CP117411.1"/>
</dbReference>
<keyword evidence="5" id="KW-1133">Transmembrane helix</keyword>
<name>A0ABY7THK1_9SPHN</name>
<evidence type="ECO:0000256" key="1">
    <source>
        <dbReference type="ARBA" id="ARBA00006484"/>
    </source>
</evidence>
<keyword evidence="2" id="KW-0560">Oxidoreductase</keyword>
<feature type="domain" description="Ketoreductase" evidence="6">
    <location>
        <begin position="11"/>
        <end position="186"/>
    </location>
</feature>
<proteinExistence type="inferred from homology"/>
<evidence type="ECO:0000313" key="7">
    <source>
        <dbReference type="EMBL" id="WCT72693.1"/>
    </source>
</evidence>
<dbReference type="Proteomes" id="UP001220395">
    <property type="component" value="Chromosome"/>
</dbReference>
<dbReference type="InterPro" id="IPR057326">
    <property type="entry name" value="KR_dom"/>
</dbReference>